<dbReference type="EMBL" id="VSRR010000393">
    <property type="protein sequence ID" value="MPC14977.1"/>
    <property type="molecule type" value="Genomic_DNA"/>
</dbReference>
<evidence type="ECO:0000313" key="2">
    <source>
        <dbReference type="Proteomes" id="UP000324222"/>
    </source>
</evidence>
<name>A0A5B7CYY4_PORTR</name>
<organism evidence="1 2">
    <name type="scientific">Portunus trituberculatus</name>
    <name type="common">Swimming crab</name>
    <name type="synonym">Neptunus trituberculatus</name>
    <dbReference type="NCBI Taxonomy" id="210409"/>
    <lineage>
        <taxon>Eukaryota</taxon>
        <taxon>Metazoa</taxon>
        <taxon>Ecdysozoa</taxon>
        <taxon>Arthropoda</taxon>
        <taxon>Crustacea</taxon>
        <taxon>Multicrustacea</taxon>
        <taxon>Malacostraca</taxon>
        <taxon>Eumalacostraca</taxon>
        <taxon>Eucarida</taxon>
        <taxon>Decapoda</taxon>
        <taxon>Pleocyemata</taxon>
        <taxon>Brachyura</taxon>
        <taxon>Eubrachyura</taxon>
        <taxon>Portunoidea</taxon>
        <taxon>Portunidae</taxon>
        <taxon>Portuninae</taxon>
        <taxon>Portunus</taxon>
    </lineage>
</organism>
<proteinExistence type="predicted"/>
<sequence>MRTGAPKWRQQQQQQSQSEMATPILPPLPLPFLCGVLRSVAQLLFSSGTETYELWRQLLVGWDDVQGQWPDTSEPCHAGSQHLGGPPLEACKMINIHYRHNSLQTAGTGQQPLLVPEARGLPNTLKGRAMRVPGSDTTPNH</sequence>
<keyword evidence="2" id="KW-1185">Reference proteome</keyword>
<comment type="caution">
    <text evidence="1">The sequence shown here is derived from an EMBL/GenBank/DDBJ whole genome shotgun (WGS) entry which is preliminary data.</text>
</comment>
<protein>
    <submittedName>
        <fullName evidence="1">Uncharacterized protein</fullName>
    </submittedName>
</protein>
<reference evidence="1 2" key="1">
    <citation type="submission" date="2019-05" db="EMBL/GenBank/DDBJ databases">
        <title>Another draft genome of Portunus trituberculatus and its Hox gene families provides insights of decapod evolution.</title>
        <authorList>
            <person name="Jeong J.-H."/>
            <person name="Song I."/>
            <person name="Kim S."/>
            <person name="Choi T."/>
            <person name="Kim D."/>
            <person name="Ryu S."/>
            <person name="Kim W."/>
        </authorList>
    </citation>
    <scope>NUCLEOTIDE SEQUENCE [LARGE SCALE GENOMIC DNA]</scope>
    <source>
        <tissue evidence="1">Muscle</tissue>
    </source>
</reference>
<accession>A0A5B7CYY4</accession>
<dbReference type="Proteomes" id="UP000324222">
    <property type="component" value="Unassembled WGS sequence"/>
</dbReference>
<evidence type="ECO:0000313" key="1">
    <source>
        <dbReference type="EMBL" id="MPC14977.1"/>
    </source>
</evidence>
<gene>
    <name evidence="1" type="ORF">E2C01_007757</name>
</gene>
<dbReference type="AlphaFoldDB" id="A0A5B7CYY4"/>